<dbReference type="AlphaFoldDB" id="L0JSR9"/>
<protein>
    <submittedName>
        <fullName evidence="2">Uncharacterized protein</fullName>
    </submittedName>
</protein>
<dbReference type="EMBL" id="CP003372">
    <property type="protein sequence ID" value="AGB33421.1"/>
    <property type="molecule type" value="Genomic_DNA"/>
</dbReference>
<dbReference type="HOGENOM" id="CLU_219587_0_0_2"/>
<feature type="transmembrane region" description="Helical" evidence="1">
    <location>
        <begin position="12"/>
        <end position="32"/>
    </location>
</feature>
<gene>
    <name evidence="2" type="ordered locus">Natpe_3656</name>
</gene>
<reference evidence="3" key="1">
    <citation type="submission" date="2012-02" db="EMBL/GenBank/DDBJ databases">
        <title>Complete sequence of chromosome of Natrinema pellirubrum DSM 15624.</title>
        <authorList>
            <person name="Lucas S."/>
            <person name="Han J."/>
            <person name="Lapidus A."/>
            <person name="Cheng J.-F."/>
            <person name="Goodwin L."/>
            <person name="Pitluck S."/>
            <person name="Peters L."/>
            <person name="Teshima H."/>
            <person name="Detter J.C."/>
            <person name="Han C."/>
            <person name="Tapia R."/>
            <person name="Land M."/>
            <person name="Hauser L."/>
            <person name="Kyrpides N."/>
            <person name="Ivanova N."/>
            <person name="Pagani I."/>
            <person name="Sproer C."/>
            <person name="Anderson I."/>
            <person name="Woyke T."/>
        </authorList>
    </citation>
    <scope>NUCLEOTIDE SEQUENCE [LARGE SCALE GENOMIC DNA]</scope>
    <source>
        <strain evidence="3">DSM 15624 / JCM 10476 / NCIMB 786</strain>
    </source>
</reference>
<evidence type="ECO:0000256" key="1">
    <source>
        <dbReference type="SAM" id="Phobius"/>
    </source>
</evidence>
<sequence>MPVLSIGPPELLIIAFNLALVAGAIGGLWYLATKLRRAL</sequence>
<keyword evidence="1" id="KW-1133">Transmembrane helix</keyword>
<keyword evidence="1" id="KW-0812">Transmembrane</keyword>
<dbReference type="Proteomes" id="UP000010843">
    <property type="component" value="Chromosome"/>
</dbReference>
<name>L0JSR9_NATP1</name>
<keyword evidence="1" id="KW-0472">Membrane</keyword>
<evidence type="ECO:0000313" key="2">
    <source>
        <dbReference type="EMBL" id="AGB33421.1"/>
    </source>
</evidence>
<proteinExistence type="predicted"/>
<dbReference type="KEGG" id="npe:Natpe_3656"/>
<evidence type="ECO:0000313" key="3">
    <source>
        <dbReference type="Proteomes" id="UP000010843"/>
    </source>
</evidence>
<accession>L0JSR9</accession>
<organism evidence="2 3">
    <name type="scientific">Natrinema pellirubrum (strain DSM 15624 / CIP 106293 / JCM 10476 / NCIMB 786 / 157)</name>
    <dbReference type="NCBI Taxonomy" id="797303"/>
    <lineage>
        <taxon>Archaea</taxon>
        <taxon>Methanobacteriati</taxon>
        <taxon>Methanobacteriota</taxon>
        <taxon>Stenosarchaea group</taxon>
        <taxon>Halobacteria</taxon>
        <taxon>Halobacteriales</taxon>
        <taxon>Natrialbaceae</taxon>
        <taxon>Natrinema</taxon>
    </lineage>
</organism>